<dbReference type="InterPro" id="IPR013815">
    <property type="entry name" value="ATP_grasp_subdomain_1"/>
</dbReference>
<dbReference type="InterPro" id="IPR002192">
    <property type="entry name" value="PPDK_AMP/ATP-bd"/>
</dbReference>
<dbReference type="Proteomes" id="UP000034539">
    <property type="component" value="Unassembled WGS sequence"/>
</dbReference>
<gene>
    <name evidence="2" type="ORF">UT63_C0085G0001</name>
</gene>
<reference evidence="2 3" key="1">
    <citation type="journal article" date="2015" name="Nature">
        <title>rRNA introns, odd ribosomes, and small enigmatic genomes across a large radiation of phyla.</title>
        <authorList>
            <person name="Brown C.T."/>
            <person name="Hug L.A."/>
            <person name="Thomas B.C."/>
            <person name="Sharon I."/>
            <person name="Castelle C.J."/>
            <person name="Singh A."/>
            <person name="Wilkins M.J."/>
            <person name="Williams K.H."/>
            <person name="Banfield J.F."/>
        </authorList>
    </citation>
    <scope>NUCLEOTIDE SEQUENCE [LARGE SCALE GENOMIC DNA]</scope>
</reference>
<dbReference type="GO" id="GO:0005524">
    <property type="term" value="F:ATP binding"/>
    <property type="evidence" value="ECO:0007669"/>
    <property type="project" value="InterPro"/>
</dbReference>
<evidence type="ECO:0000313" key="3">
    <source>
        <dbReference type="Proteomes" id="UP000034539"/>
    </source>
</evidence>
<accession>A0A0G0PSD7</accession>
<organism evidence="2 3">
    <name type="scientific">Candidatus Gottesmanbacteria bacterium GW2011_GWC2_39_8</name>
    <dbReference type="NCBI Taxonomy" id="1618450"/>
    <lineage>
        <taxon>Bacteria</taxon>
        <taxon>Candidatus Gottesmaniibacteriota</taxon>
    </lineage>
</organism>
<name>A0A0G0PSD7_9BACT</name>
<feature type="domain" description="Pyruvate phosphate dikinase AMP/ATP-binding" evidence="1">
    <location>
        <begin position="43"/>
        <end position="100"/>
    </location>
</feature>
<keyword evidence="2" id="KW-0808">Transferase</keyword>
<evidence type="ECO:0000313" key="2">
    <source>
        <dbReference type="EMBL" id="KKR31069.1"/>
    </source>
</evidence>
<protein>
    <submittedName>
        <fullName evidence="2">Pyruvate phosphate dikinase PEP/pyruvate-binding protein</fullName>
    </submittedName>
</protein>
<feature type="non-terminal residue" evidence="2">
    <location>
        <position position="164"/>
    </location>
</feature>
<sequence length="164" mass="17699">MPISHHTSKARVLKQVEPKLSSFKVPEFLFFQTASFLNSASEIIDQVKTCFQGRPLVIRSSAADEDGTGNTCAGEYDSVLNVSSTDSNAIHAAIGAVIASYERKGPRTGGDEIIVQEMLRNTVMSGVVFTHDLNTGAPYYVINYDDVSGLTNTVTSGDGEYANR</sequence>
<dbReference type="GO" id="GO:0016301">
    <property type="term" value="F:kinase activity"/>
    <property type="evidence" value="ECO:0007669"/>
    <property type="project" value="UniProtKB-KW"/>
</dbReference>
<dbReference type="SUPFAM" id="SSF56059">
    <property type="entry name" value="Glutathione synthetase ATP-binding domain-like"/>
    <property type="match status" value="1"/>
</dbReference>
<keyword evidence="2" id="KW-0670">Pyruvate</keyword>
<evidence type="ECO:0000259" key="1">
    <source>
        <dbReference type="Pfam" id="PF01326"/>
    </source>
</evidence>
<keyword evidence="2" id="KW-0418">Kinase</keyword>
<comment type="caution">
    <text evidence="2">The sequence shown here is derived from an EMBL/GenBank/DDBJ whole genome shotgun (WGS) entry which is preliminary data.</text>
</comment>
<dbReference type="Gene3D" id="3.30.1490.20">
    <property type="entry name" value="ATP-grasp fold, A domain"/>
    <property type="match status" value="1"/>
</dbReference>
<dbReference type="AlphaFoldDB" id="A0A0G0PSD7"/>
<dbReference type="EMBL" id="LBXN01000085">
    <property type="protein sequence ID" value="KKR31069.1"/>
    <property type="molecule type" value="Genomic_DNA"/>
</dbReference>
<proteinExistence type="predicted"/>
<dbReference type="Pfam" id="PF01326">
    <property type="entry name" value="PPDK_N"/>
    <property type="match status" value="1"/>
</dbReference>